<evidence type="ECO:0000313" key="9">
    <source>
        <dbReference type="EMBL" id="SDO75175.1"/>
    </source>
</evidence>
<evidence type="ECO:0000256" key="5">
    <source>
        <dbReference type="SAM" id="MobiDB-lite"/>
    </source>
</evidence>
<feature type="compositionally biased region" description="Polar residues" evidence="5">
    <location>
        <begin position="315"/>
        <end position="329"/>
    </location>
</feature>
<evidence type="ECO:0000313" key="10">
    <source>
        <dbReference type="Proteomes" id="UP000186456"/>
    </source>
</evidence>
<dbReference type="InterPro" id="IPR015919">
    <property type="entry name" value="Cadherin-like_sf"/>
</dbReference>
<feature type="domain" description="Gram-positive cocci surface proteins LPxTG" evidence="8">
    <location>
        <begin position="485"/>
        <end position="521"/>
    </location>
</feature>
<dbReference type="GO" id="GO:0005509">
    <property type="term" value="F:calcium ion binding"/>
    <property type="evidence" value="ECO:0007669"/>
    <property type="project" value="InterPro"/>
</dbReference>
<feature type="region of interest" description="Disordered" evidence="5">
    <location>
        <begin position="448"/>
        <end position="481"/>
    </location>
</feature>
<gene>
    <name evidence="9" type="ORF">SAMN04487788_0714</name>
</gene>
<accession>A0A1H0M473</accession>
<organism evidence="9 10">
    <name type="scientific">Microbacterium testaceum (strain StLB037)</name>
    <dbReference type="NCBI Taxonomy" id="979556"/>
    <lineage>
        <taxon>Bacteria</taxon>
        <taxon>Bacillati</taxon>
        <taxon>Actinomycetota</taxon>
        <taxon>Actinomycetes</taxon>
        <taxon>Micrococcales</taxon>
        <taxon>Microbacteriaceae</taxon>
        <taxon>Microbacterium</taxon>
    </lineage>
</organism>
<protein>
    <submittedName>
        <fullName evidence="9">MYXO-CTERM domain-containing protein</fullName>
    </submittedName>
</protein>
<feature type="transmembrane region" description="Helical" evidence="6">
    <location>
        <begin position="495"/>
        <end position="515"/>
    </location>
</feature>
<dbReference type="PROSITE" id="PS51257">
    <property type="entry name" value="PROKAR_LIPOPROTEIN"/>
    <property type="match status" value="1"/>
</dbReference>
<keyword evidence="3 7" id="KW-0732">Signal</keyword>
<evidence type="ECO:0000256" key="2">
    <source>
        <dbReference type="ARBA" id="ARBA00022525"/>
    </source>
</evidence>
<evidence type="ECO:0000256" key="7">
    <source>
        <dbReference type="SAM" id="SignalP"/>
    </source>
</evidence>
<feature type="compositionally biased region" description="Low complexity" evidence="5">
    <location>
        <begin position="448"/>
        <end position="480"/>
    </location>
</feature>
<reference evidence="9 10" key="1">
    <citation type="submission" date="2016-10" db="EMBL/GenBank/DDBJ databases">
        <authorList>
            <person name="de Groot N.N."/>
        </authorList>
    </citation>
    <scope>NUCLEOTIDE SEQUENCE [LARGE SCALE GENOMIC DNA]</scope>
    <source>
        <strain evidence="9 10">StLB037</strain>
    </source>
</reference>
<evidence type="ECO:0000256" key="6">
    <source>
        <dbReference type="SAM" id="Phobius"/>
    </source>
</evidence>
<dbReference type="GO" id="GO:0016020">
    <property type="term" value="C:membrane"/>
    <property type="evidence" value="ECO:0007669"/>
    <property type="project" value="InterPro"/>
</dbReference>
<name>A0A1H0M473_MICTS</name>
<keyword evidence="1" id="KW-0134">Cell wall</keyword>
<feature type="region of interest" description="Disordered" evidence="5">
    <location>
        <begin position="315"/>
        <end position="335"/>
    </location>
</feature>
<dbReference type="InterPro" id="IPR013783">
    <property type="entry name" value="Ig-like_fold"/>
</dbReference>
<keyword evidence="2" id="KW-0964">Secreted</keyword>
<dbReference type="AlphaFoldDB" id="A0A1H0M473"/>
<keyword evidence="6" id="KW-1133">Transmembrane helix</keyword>
<dbReference type="InterPro" id="IPR019931">
    <property type="entry name" value="LPXTG_anchor"/>
</dbReference>
<dbReference type="Gene3D" id="2.60.40.10">
    <property type="entry name" value="Immunoglobulins"/>
    <property type="match status" value="1"/>
</dbReference>
<dbReference type="RefSeq" id="WP_074694451.1">
    <property type="nucleotide sequence ID" value="NZ_FNJN01000002.1"/>
</dbReference>
<proteinExistence type="predicted"/>
<dbReference type="Pfam" id="PF05345">
    <property type="entry name" value="He_PIG"/>
    <property type="match status" value="1"/>
</dbReference>
<keyword evidence="6" id="KW-0812">Transmembrane</keyword>
<sequence length="521" mass="49312">MKRLATTVSVSALAVGLIASGVAVGASPAAAAGCTTTPTTWVDLQDAFVNAPLAGAVICLGADITSPASPTVNLSLNQPVGSNVIFDLNGHSLTSVLNPGGPSSPDAGIDVSAGKTLTIEATGGGALTISGGALSAAIGAHNGDDLGTIIINGGTINVSTVWDGAGIGGANLSNAGGGSITINGGDITATAYDCGPGIGAGEYNTVAADITITGGTVTAHGSCGSPGIGGAAGASGGNITITGGVITATATQGAGIGGVIDSPGANITMSGGELTASTAASGGFNGAALGSGYTPGNGPLRAPGSLTLIGAGVPTATSGTSPRASSPTATVLPGPPGVVFTQTTQDGTATQQAMTHIVFARLLPPQITTPALAGGTVNQPYAQTVQATGTGPLTFAVAGGTLPPGLTLDPVSGVISGQPTQSGTFTVIVEATGPGGTDSRPYTIAISAAPAPTSSPSPTSSTTPSSSATPASAPARATSTGPKRLAVTGVDSTPVIVAGIVGAFLLLAGAVALVARRRRRS</sequence>
<dbReference type="Proteomes" id="UP000186456">
    <property type="component" value="Unassembled WGS sequence"/>
</dbReference>
<evidence type="ECO:0000256" key="3">
    <source>
        <dbReference type="ARBA" id="ARBA00022729"/>
    </source>
</evidence>
<evidence type="ECO:0000256" key="1">
    <source>
        <dbReference type="ARBA" id="ARBA00022512"/>
    </source>
</evidence>
<feature type="signal peptide" evidence="7">
    <location>
        <begin position="1"/>
        <end position="31"/>
    </location>
</feature>
<feature type="chain" id="PRO_5010380851" evidence="7">
    <location>
        <begin position="32"/>
        <end position="521"/>
    </location>
</feature>
<dbReference type="SUPFAM" id="SSF49313">
    <property type="entry name" value="Cadherin-like"/>
    <property type="match status" value="1"/>
</dbReference>
<dbReference type="GO" id="GO:0005975">
    <property type="term" value="P:carbohydrate metabolic process"/>
    <property type="evidence" value="ECO:0007669"/>
    <property type="project" value="UniProtKB-ARBA"/>
</dbReference>
<dbReference type="EMBL" id="FNJN01000002">
    <property type="protein sequence ID" value="SDO75175.1"/>
    <property type="molecule type" value="Genomic_DNA"/>
</dbReference>
<evidence type="ECO:0000259" key="8">
    <source>
        <dbReference type="PROSITE" id="PS50847"/>
    </source>
</evidence>
<dbReference type="PROSITE" id="PS50847">
    <property type="entry name" value="GRAM_POS_ANCHORING"/>
    <property type="match status" value="1"/>
</dbReference>
<keyword evidence="6" id="KW-0472">Membrane</keyword>
<keyword evidence="4" id="KW-0572">Peptidoglycan-anchor</keyword>
<evidence type="ECO:0000256" key="4">
    <source>
        <dbReference type="ARBA" id="ARBA00023088"/>
    </source>
</evidence>